<keyword evidence="3" id="KW-1185">Reference proteome</keyword>
<gene>
    <name evidence="2" type="ORF">BN77_2018</name>
</gene>
<sequence>MIRHIVFFSAPADQLEKVRAGLSILTAIPYVRLLEIGTNLKTDQLGTDVDLVVYGEFDDEAALAAYKAHPDYQRSIDLVRPIREMRMAADYESDAAVKQPLQ</sequence>
<dbReference type="PROSITE" id="PS51502">
    <property type="entry name" value="S_R_A_B_BARREL"/>
    <property type="match status" value="1"/>
</dbReference>
<dbReference type="InterPro" id="IPR013097">
    <property type="entry name" value="Dabb"/>
</dbReference>
<dbReference type="eggNOG" id="ENOG5032T7W">
    <property type="taxonomic scope" value="Bacteria"/>
</dbReference>
<dbReference type="AlphaFoldDB" id="K0PUM9"/>
<evidence type="ECO:0000259" key="1">
    <source>
        <dbReference type="PROSITE" id="PS51502"/>
    </source>
</evidence>
<dbReference type="STRING" id="1211777.BN77_2018"/>
<proteinExistence type="predicted"/>
<dbReference type="InterPro" id="IPR011008">
    <property type="entry name" value="Dimeric_a/b-barrel"/>
</dbReference>
<organism evidence="2 3">
    <name type="scientific">Rhizobium mesoamericanum STM3625</name>
    <dbReference type="NCBI Taxonomy" id="1211777"/>
    <lineage>
        <taxon>Bacteria</taxon>
        <taxon>Pseudomonadati</taxon>
        <taxon>Pseudomonadota</taxon>
        <taxon>Alphaproteobacteria</taxon>
        <taxon>Hyphomicrobiales</taxon>
        <taxon>Rhizobiaceae</taxon>
        <taxon>Rhizobium/Agrobacterium group</taxon>
        <taxon>Rhizobium</taxon>
    </lineage>
</organism>
<feature type="domain" description="Stress-response A/B barrel" evidence="1">
    <location>
        <begin position="2"/>
        <end position="91"/>
    </location>
</feature>
<reference evidence="2 3" key="1">
    <citation type="journal article" date="2013" name="Genome Announc.">
        <title>Draft Genome Sequence of Rhizobium mesoamericanum STM3625, a Nitrogen-Fixing Symbiont of Mimosa pudica Isolated in French Guiana (South America).</title>
        <authorList>
            <person name="Moulin L."/>
            <person name="Mornico D."/>
            <person name="Melkonian R."/>
            <person name="Klonowska A."/>
        </authorList>
    </citation>
    <scope>NUCLEOTIDE SEQUENCE [LARGE SCALE GENOMIC DNA]</scope>
    <source>
        <strain evidence="2 3">STM3625</strain>
    </source>
</reference>
<dbReference type="Pfam" id="PF07876">
    <property type="entry name" value="Dabb"/>
    <property type="match status" value="1"/>
</dbReference>
<protein>
    <recommendedName>
        <fullName evidence="1">Stress-response A/B barrel domain-containing protein</fullName>
    </recommendedName>
</protein>
<name>K0PUM9_9HYPH</name>
<evidence type="ECO:0000313" key="3">
    <source>
        <dbReference type="Proteomes" id="UP000009319"/>
    </source>
</evidence>
<dbReference type="SMART" id="SM00886">
    <property type="entry name" value="Dabb"/>
    <property type="match status" value="1"/>
</dbReference>
<dbReference type="PANTHER" id="PTHR37832">
    <property type="entry name" value="BLL2683 PROTEIN"/>
    <property type="match status" value="1"/>
</dbReference>
<dbReference type="Proteomes" id="UP000009319">
    <property type="component" value="Unassembled WGS sequence"/>
</dbReference>
<dbReference type="EMBL" id="CANI01000008">
    <property type="protein sequence ID" value="CCM74872.1"/>
    <property type="molecule type" value="Genomic_DNA"/>
</dbReference>
<accession>K0PUM9</accession>
<dbReference type="RefSeq" id="WP_007531028.1">
    <property type="nucleotide sequence ID" value="NZ_HF536772.1"/>
</dbReference>
<evidence type="ECO:0000313" key="2">
    <source>
        <dbReference type="EMBL" id="CCM74872.1"/>
    </source>
</evidence>
<comment type="caution">
    <text evidence="2">The sequence shown here is derived from an EMBL/GenBank/DDBJ whole genome shotgun (WGS) entry which is preliminary data.</text>
</comment>
<dbReference type="SUPFAM" id="SSF54909">
    <property type="entry name" value="Dimeric alpha+beta barrel"/>
    <property type="match status" value="1"/>
</dbReference>
<dbReference type="HOGENOM" id="CLU_080664_7_0_5"/>
<dbReference type="Gene3D" id="3.30.70.100">
    <property type="match status" value="1"/>
</dbReference>
<dbReference type="PANTHER" id="PTHR37832:SF1">
    <property type="entry name" value="STRESS-RESPONSE A_B BARREL DOMAIN-CONTAINING PROTEIN"/>
    <property type="match status" value="1"/>
</dbReference>